<dbReference type="RefSeq" id="WP_091572411.1">
    <property type="nucleotide sequence ID" value="NZ_FMZA01000021.1"/>
</dbReference>
<evidence type="ECO:0000313" key="3">
    <source>
        <dbReference type="EMBL" id="SDC90759.1"/>
    </source>
</evidence>
<dbReference type="Pfam" id="PF12652">
    <property type="entry name" value="CotJB"/>
    <property type="match status" value="1"/>
</dbReference>
<evidence type="ECO:0000256" key="1">
    <source>
        <dbReference type="SAM" id="Coils"/>
    </source>
</evidence>
<dbReference type="EMBL" id="FMZA01000021">
    <property type="protein sequence ID" value="SDC90759.1"/>
    <property type="molecule type" value="Genomic_DNA"/>
</dbReference>
<proteinExistence type="predicted"/>
<feature type="domain" description="Protein CotJB" evidence="2">
    <location>
        <begin position="7"/>
        <end position="65"/>
    </location>
</feature>
<name>A0A1G6QEF3_9BACL</name>
<organism evidence="3 4">
    <name type="scientific">Melghirimyces thermohalophilus</name>
    <dbReference type="NCBI Taxonomy" id="1236220"/>
    <lineage>
        <taxon>Bacteria</taxon>
        <taxon>Bacillati</taxon>
        <taxon>Bacillota</taxon>
        <taxon>Bacilli</taxon>
        <taxon>Bacillales</taxon>
        <taxon>Thermoactinomycetaceae</taxon>
        <taxon>Melghirimyces</taxon>
    </lineage>
</organism>
<sequence length="77" mass="9166">MNPNDYRLLGELQTVDFLLSELQFHLNSHPEDSRAQAQQEEVHQLRRNLKREYDKCIHLLHSAQEQLSMKIDPKDIL</sequence>
<dbReference type="AlphaFoldDB" id="A0A1G6QEF3"/>
<feature type="coiled-coil region" evidence="1">
    <location>
        <begin position="35"/>
        <end position="66"/>
    </location>
</feature>
<reference evidence="3 4" key="1">
    <citation type="submission" date="2016-10" db="EMBL/GenBank/DDBJ databases">
        <authorList>
            <person name="de Groot N.N."/>
        </authorList>
    </citation>
    <scope>NUCLEOTIDE SEQUENCE [LARGE SCALE GENOMIC DNA]</scope>
    <source>
        <strain evidence="3 4">DSM 45514</strain>
    </source>
</reference>
<keyword evidence="4" id="KW-1185">Reference proteome</keyword>
<evidence type="ECO:0000259" key="2">
    <source>
        <dbReference type="Pfam" id="PF12652"/>
    </source>
</evidence>
<keyword evidence="1" id="KW-0175">Coiled coil</keyword>
<dbReference type="InterPro" id="IPR024207">
    <property type="entry name" value="CotJB_dom"/>
</dbReference>
<evidence type="ECO:0000313" key="4">
    <source>
        <dbReference type="Proteomes" id="UP000199387"/>
    </source>
</evidence>
<dbReference type="Proteomes" id="UP000199387">
    <property type="component" value="Unassembled WGS sequence"/>
</dbReference>
<protein>
    <submittedName>
        <fullName evidence="3">CotJB protein</fullName>
    </submittedName>
</protein>
<gene>
    <name evidence="3" type="ORF">SAMN04488112_12127</name>
</gene>
<accession>A0A1G6QEF3</accession>